<gene>
    <name evidence="1" type="ORF">DEQ80_00900</name>
</gene>
<proteinExistence type="predicted"/>
<comment type="caution">
    <text evidence="1">The sequence shown here is derived from an EMBL/GenBank/DDBJ whole genome shotgun (WGS) entry which is preliminary data.</text>
</comment>
<evidence type="ECO:0000313" key="2">
    <source>
        <dbReference type="Proteomes" id="UP000264141"/>
    </source>
</evidence>
<dbReference type="Proteomes" id="UP000264141">
    <property type="component" value="Unassembled WGS sequence"/>
</dbReference>
<organism evidence="1 2">
    <name type="scientific">Anaerolinea thermolimosa</name>
    <dbReference type="NCBI Taxonomy" id="229919"/>
    <lineage>
        <taxon>Bacteria</taxon>
        <taxon>Bacillati</taxon>
        <taxon>Chloroflexota</taxon>
        <taxon>Anaerolineae</taxon>
        <taxon>Anaerolineales</taxon>
        <taxon>Anaerolineaceae</taxon>
        <taxon>Anaerolinea</taxon>
    </lineage>
</organism>
<accession>A0A3D1JD24</accession>
<evidence type="ECO:0000313" key="1">
    <source>
        <dbReference type="EMBL" id="HCE16393.1"/>
    </source>
</evidence>
<dbReference type="AlphaFoldDB" id="A0A3D1JD24"/>
<reference evidence="1 2" key="1">
    <citation type="journal article" date="2018" name="Nat. Biotechnol.">
        <title>A standardized bacterial taxonomy based on genome phylogeny substantially revises the tree of life.</title>
        <authorList>
            <person name="Parks D.H."/>
            <person name="Chuvochina M."/>
            <person name="Waite D.W."/>
            <person name="Rinke C."/>
            <person name="Skarshewski A."/>
            <person name="Chaumeil P.A."/>
            <person name="Hugenholtz P."/>
        </authorList>
    </citation>
    <scope>NUCLEOTIDE SEQUENCE [LARGE SCALE GENOMIC DNA]</scope>
    <source>
        <strain evidence="1">UBA8781</strain>
    </source>
</reference>
<name>A0A3D1JD24_9CHLR</name>
<sequence>MVFDAGRLYAHFQGLQDTRKPEEVQYPQALVLLIVLAKICGEDHPGGLPNEPSIARRCWWNG</sequence>
<protein>
    <submittedName>
        <fullName evidence="1">Uncharacterized protein</fullName>
    </submittedName>
</protein>
<dbReference type="EMBL" id="DPBP01000004">
    <property type="protein sequence ID" value="HCE16393.1"/>
    <property type="molecule type" value="Genomic_DNA"/>
</dbReference>